<dbReference type="PANTHER" id="PTHR46155">
    <property type="entry name" value="BIFUNCTIONAL INHIBITOR/LIPID-TRANSFER PROTEIN/SEED STORAGE 2S ALBUMIN SUPERFAMILY PROTEIN"/>
    <property type="match status" value="1"/>
</dbReference>
<dbReference type="AlphaFoldDB" id="A2EVE7"/>
<dbReference type="SMR" id="A2EVE7"/>
<dbReference type="EMBL" id="DS113506">
    <property type="protein sequence ID" value="EAY03393.1"/>
    <property type="molecule type" value="Genomic_DNA"/>
</dbReference>
<keyword evidence="1" id="KW-1133">Transmembrane helix</keyword>
<sequence length="541" mass="59286">MSTYFPPAGSDYTYTSRLTYASGTYEINNSDFLGISSSTNGGAISRSSSARISIFMCYFAGCTSSRNGGAIYSSLGSNGQISVSKTIGTSCETTSSTNYYGQFIYSTFSSSSSIQSFSQCSISKCSQSASSSNRAPMYLNQGTLTLNSINLSENAVAYTHSFYLSGTASSISYVFVADGSISSATEMEFNNFDGTFYDTMFINITSGGNKKISQKFFQTTSSTVTFNRISFINCNLNSEVLVSSQRFDSSQITFIDYYAPGIRTNSISVSNSVSQTEYITDYYDEEDLGNDRKIPVPDETPHYSPIQTQFATFQETPNETPYITPLNTPCATFQETQLMTLRETPFNTPFNTFQETNEPIISSQTQIETTQETQTALVSTATQISSKSVVTSSIISNSPTNTQNINAYNSSVTQNDQSNGSVNSISKGTLIGIFSSCAGALIIIAILVAFIILRKKKNSYTEYNNSDFDSIDNDDESLNSVDIPIAPAYNYDIATTTETFQTKTTDIDWNTRNSDADDDNDLFKPDFMLNEMTKDPSDDDF</sequence>
<keyword evidence="1" id="KW-0472">Membrane</keyword>
<feature type="transmembrane region" description="Helical" evidence="1">
    <location>
        <begin position="430"/>
        <end position="453"/>
    </location>
</feature>
<proteinExistence type="predicted"/>
<dbReference type="KEGG" id="tva:4761238"/>
<accession>A2EVE7</accession>
<evidence type="ECO:0008006" key="4">
    <source>
        <dbReference type="Google" id="ProtNLM"/>
    </source>
</evidence>
<dbReference type="InParanoid" id="A2EVE7"/>
<reference evidence="2" key="1">
    <citation type="submission" date="2006-10" db="EMBL/GenBank/DDBJ databases">
        <authorList>
            <person name="Amadeo P."/>
            <person name="Zhao Q."/>
            <person name="Wortman J."/>
            <person name="Fraser-Liggett C."/>
            <person name="Carlton J."/>
        </authorList>
    </citation>
    <scope>NUCLEOTIDE SEQUENCE</scope>
    <source>
        <strain evidence="2">G3</strain>
    </source>
</reference>
<protein>
    <recommendedName>
        <fullName evidence="4">Polymorphic outer membrane protein</fullName>
    </recommendedName>
</protein>
<evidence type="ECO:0000256" key="1">
    <source>
        <dbReference type="SAM" id="Phobius"/>
    </source>
</evidence>
<reference evidence="2" key="2">
    <citation type="journal article" date="2007" name="Science">
        <title>Draft genome sequence of the sexually transmitted pathogen Trichomonas vaginalis.</title>
        <authorList>
            <person name="Carlton J.M."/>
            <person name="Hirt R.P."/>
            <person name="Silva J.C."/>
            <person name="Delcher A.L."/>
            <person name="Schatz M."/>
            <person name="Zhao Q."/>
            <person name="Wortman J.R."/>
            <person name="Bidwell S.L."/>
            <person name="Alsmark U.C.M."/>
            <person name="Besteiro S."/>
            <person name="Sicheritz-Ponten T."/>
            <person name="Noel C.J."/>
            <person name="Dacks J.B."/>
            <person name="Foster P.G."/>
            <person name="Simillion C."/>
            <person name="Van de Peer Y."/>
            <person name="Miranda-Saavedra D."/>
            <person name="Barton G.J."/>
            <person name="Westrop G.D."/>
            <person name="Mueller S."/>
            <person name="Dessi D."/>
            <person name="Fiori P.L."/>
            <person name="Ren Q."/>
            <person name="Paulsen I."/>
            <person name="Zhang H."/>
            <person name="Bastida-Corcuera F.D."/>
            <person name="Simoes-Barbosa A."/>
            <person name="Brown M.T."/>
            <person name="Hayes R.D."/>
            <person name="Mukherjee M."/>
            <person name="Okumura C.Y."/>
            <person name="Schneider R."/>
            <person name="Smith A.J."/>
            <person name="Vanacova S."/>
            <person name="Villalvazo M."/>
            <person name="Haas B.J."/>
            <person name="Pertea M."/>
            <person name="Feldblyum T.V."/>
            <person name="Utterback T.R."/>
            <person name="Shu C.L."/>
            <person name="Osoegawa K."/>
            <person name="de Jong P.J."/>
            <person name="Hrdy I."/>
            <person name="Horvathova L."/>
            <person name="Zubacova Z."/>
            <person name="Dolezal P."/>
            <person name="Malik S.B."/>
            <person name="Logsdon J.M. Jr."/>
            <person name="Henze K."/>
            <person name="Gupta A."/>
            <person name="Wang C.C."/>
            <person name="Dunne R.L."/>
            <person name="Upcroft J.A."/>
            <person name="Upcroft P."/>
            <person name="White O."/>
            <person name="Salzberg S.L."/>
            <person name="Tang P."/>
            <person name="Chiu C.-H."/>
            <person name="Lee Y.-S."/>
            <person name="Embley T.M."/>
            <person name="Coombs G.H."/>
            <person name="Mottram J.C."/>
            <person name="Tachezy J."/>
            <person name="Fraser-Liggett C.M."/>
            <person name="Johnson P.J."/>
        </authorList>
    </citation>
    <scope>NUCLEOTIDE SEQUENCE [LARGE SCALE GENOMIC DNA]</scope>
    <source>
        <strain evidence="2">G3</strain>
    </source>
</reference>
<keyword evidence="1" id="KW-0812">Transmembrane</keyword>
<evidence type="ECO:0000313" key="2">
    <source>
        <dbReference type="EMBL" id="EAY03393.1"/>
    </source>
</evidence>
<organism evidence="2 3">
    <name type="scientific">Trichomonas vaginalis (strain ATCC PRA-98 / G3)</name>
    <dbReference type="NCBI Taxonomy" id="412133"/>
    <lineage>
        <taxon>Eukaryota</taxon>
        <taxon>Metamonada</taxon>
        <taxon>Parabasalia</taxon>
        <taxon>Trichomonadida</taxon>
        <taxon>Trichomonadidae</taxon>
        <taxon>Trichomonas</taxon>
    </lineage>
</organism>
<keyword evidence="3" id="KW-1185">Reference proteome</keyword>
<dbReference type="Proteomes" id="UP000001542">
    <property type="component" value="Unassembled WGS sequence"/>
</dbReference>
<dbReference type="VEuPathDB" id="TrichDB:TVAGG3_0449810"/>
<name>A2EVE7_TRIV3</name>
<dbReference type="VEuPathDB" id="TrichDB:TVAG_489370"/>
<gene>
    <name evidence="2" type="ORF">TVAG_489370</name>
</gene>
<evidence type="ECO:0000313" key="3">
    <source>
        <dbReference type="Proteomes" id="UP000001542"/>
    </source>
</evidence>
<dbReference type="RefSeq" id="XP_001315616.1">
    <property type="nucleotide sequence ID" value="XM_001315581.1"/>
</dbReference>
<dbReference type="PANTHER" id="PTHR46155:SF1">
    <property type="entry name" value="BIFUNCTIONAL INHIBITOR_LIPID-TRANSFER PROTEIN_SEED STORAGE 2S ALBUMIN SUPERFAMILY PROTEIN"/>
    <property type="match status" value="1"/>
</dbReference>